<dbReference type="GO" id="GO:1901135">
    <property type="term" value="P:carbohydrate derivative metabolic process"/>
    <property type="evidence" value="ECO:0007669"/>
    <property type="project" value="InterPro"/>
</dbReference>
<dbReference type="PANTHER" id="PTHR10937">
    <property type="entry name" value="GLUCOSAMINE--FRUCTOSE-6-PHOSPHATE AMINOTRANSFERASE, ISOMERIZING"/>
    <property type="match status" value="1"/>
</dbReference>
<dbReference type="InterPro" id="IPR001347">
    <property type="entry name" value="SIS_dom"/>
</dbReference>
<dbReference type="EMBL" id="WODA01000023">
    <property type="protein sequence ID" value="MUN07978.1"/>
    <property type="molecule type" value="Genomic_DNA"/>
</dbReference>
<dbReference type="CDD" id="cd05009">
    <property type="entry name" value="SIS_GlmS_GlmD_2"/>
    <property type="match status" value="1"/>
</dbReference>
<feature type="domain" description="SIS" evidence="2">
    <location>
        <begin position="212"/>
        <end position="349"/>
    </location>
</feature>
<dbReference type="Pfam" id="PF01380">
    <property type="entry name" value="SIS"/>
    <property type="match status" value="2"/>
</dbReference>
<keyword evidence="1" id="KW-0677">Repeat</keyword>
<protein>
    <submittedName>
        <fullName evidence="3">SIS domain-containing protein</fullName>
    </submittedName>
</protein>
<comment type="caution">
    <text evidence="3">The sequence shown here is derived from an EMBL/GenBank/DDBJ whole genome shotgun (WGS) entry which is preliminary data.</text>
</comment>
<dbReference type="PANTHER" id="PTHR10937:SF8">
    <property type="entry name" value="AMINOTRANSFERASE-RELATED"/>
    <property type="match status" value="1"/>
</dbReference>
<dbReference type="InterPro" id="IPR035466">
    <property type="entry name" value="GlmS/AgaS_SIS"/>
</dbReference>
<dbReference type="Proteomes" id="UP000480122">
    <property type="component" value="Unassembled WGS sequence"/>
</dbReference>
<gene>
    <name evidence="3" type="ORF">GLX25_12735</name>
</gene>
<feature type="domain" description="SIS" evidence="2">
    <location>
        <begin position="43"/>
        <end position="185"/>
    </location>
</feature>
<proteinExistence type="predicted"/>
<dbReference type="PROSITE" id="PS51464">
    <property type="entry name" value="SIS"/>
    <property type="match status" value="2"/>
</dbReference>
<dbReference type="AlphaFoldDB" id="A0A7C9MII5"/>
<dbReference type="Gene3D" id="3.40.50.10490">
    <property type="entry name" value="Glucose-6-phosphate isomerase like protein, domain 1"/>
    <property type="match status" value="2"/>
</dbReference>
<evidence type="ECO:0000259" key="2">
    <source>
        <dbReference type="PROSITE" id="PS51464"/>
    </source>
</evidence>
<dbReference type="CDD" id="cd05008">
    <property type="entry name" value="SIS_GlmS_GlmD_1"/>
    <property type="match status" value="1"/>
</dbReference>
<sequence length="359" mass="36496">MSGGAMAPAAPGGPGALMRAEIAEQPARWRDLIPTQRPAWEAAVDAVRAASPQLVAFVARGSSDHAAIYGQYLVPYVLGRPALLTTPSLHSVLGVTPAYPAGVQVAISQSGRSPDLVATAVGLRSAGLPLVSITNDAASGLARLADAHLDLVAGPERSVAATKSYTAELLAVHTLVRAVAGDGLVRLAEEIDELALRAERLLERLASEIAPIVEAVAGVERVLVVGRGVSMASAKEGALKLMETSGIAASGWSAADAAHGPLGQVDVGTLVIALTGASSGRASVVEFAAAAQVRGARILEVGPAVVAGSTSIDAAAEVPDELVPVLEVLPLQVLAAELSVRRGLDPDRPAGLRKVTLTR</sequence>
<evidence type="ECO:0000313" key="4">
    <source>
        <dbReference type="Proteomes" id="UP000480122"/>
    </source>
</evidence>
<organism evidence="3 4">
    <name type="scientific">Agromyces luteolus</name>
    <dbReference type="NCBI Taxonomy" id="88373"/>
    <lineage>
        <taxon>Bacteria</taxon>
        <taxon>Bacillati</taxon>
        <taxon>Actinomycetota</taxon>
        <taxon>Actinomycetes</taxon>
        <taxon>Micrococcales</taxon>
        <taxon>Microbacteriaceae</taxon>
        <taxon>Agromyces</taxon>
    </lineage>
</organism>
<dbReference type="GO" id="GO:0097367">
    <property type="term" value="F:carbohydrate derivative binding"/>
    <property type="evidence" value="ECO:0007669"/>
    <property type="project" value="InterPro"/>
</dbReference>
<dbReference type="OrthoDB" id="9761808at2"/>
<keyword evidence="4" id="KW-1185">Reference proteome</keyword>
<name>A0A7C9MII5_9MICO</name>
<dbReference type="InterPro" id="IPR046348">
    <property type="entry name" value="SIS_dom_sf"/>
</dbReference>
<dbReference type="RefSeq" id="WP_155842819.1">
    <property type="nucleotide sequence ID" value="NZ_BAAAIA010000001.1"/>
</dbReference>
<dbReference type="InterPro" id="IPR035490">
    <property type="entry name" value="GlmS/FrlB_SIS"/>
</dbReference>
<evidence type="ECO:0000313" key="3">
    <source>
        <dbReference type="EMBL" id="MUN07978.1"/>
    </source>
</evidence>
<dbReference type="SUPFAM" id="SSF53697">
    <property type="entry name" value="SIS domain"/>
    <property type="match status" value="1"/>
</dbReference>
<evidence type="ECO:0000256" key="1">
    <source>
        <dbReference type="ARBA" id="ARBA00022737"/>
    </source>
</evidence>
<accession>A0A7C9MII5</accession>
<reference evidence="3 4" key="1">
    <citation type="submission" date="2019-11" db="EMBL/GenBank/DDBJ databases">
        <title>Agromyces kandeliae sp. nov., isolated from mangrove soil.</title>
        <authorList>
            <person name="Wang R."/>
        </authorList>
    </citation>
    <scope>NUCLEOTIDE SEQUENCE [LARGE SCALE GENOMIC DNA]</scope>
    <source>
        <strain evidence="3 4">JCM 11431</strain>
    </source>
</reference>